<comment type="subcellular location">
    <subcellularLocation>
        <location evidence="2">Nucleus</location>
    </subcellularLocation>
</comment>
<protein>
    <recommendedName>
        <fullName evidence="4">YEATS domain-containing protein</fullName>
    </recommendedName>
</protein>
<dbReference type="InterPro" id="IPR038704">
    <property type="entry name" value="YEAST_sf"/>
</dbReference>
<dbReference type="InParanoid" id="A0A2K1QRT0"/>
<dbReference type="InterPro" id="IPR055129">
    <property type="entry name" value="YEATS_dom"/>
</dbReference>
<comment type="caution">
    <text evidence="5">The sequence shown here is derived from an EMBL/GenBank/DDBJ whole genome shotgun (WGS) entry which is preliminary data.</text>
</comment>
<dbReference type="PANTHER" id="PTHR23195">
    <property type="entry name" value="YEATS DOMAIN"/>
    <property type="match status" value="1"/>
</dbReference>
<name>A0A2K1QRT0_9PEZI</name>
<dbReference type="PIRSF" id="PIRSF016551">
    <property type="entry name" value="SAS5/TFIID_14"/>
    <property type="match status" value="1"/>
</dbReference>
<dbReference type="GO" id="GO:0006355">
    <property type="term" value="P:regulation of DNA-templated transcription"/>
    <property type="evidence" value="ECO:0007669"/>
    <property type="project" value="InterPro"/>
</dbReference>
<dbReference type="Proteomes" id="UP000243797">
    <property type="component" value="Unassembled WGS sequence"/>
</dbReference>
<evidence type="ECO:0000256" key="1">
    <source>
        <dbReference type="ARBA" id="ARBA00023242"/>
    </source>
</evidence>
<evidence type="ECO:0000256" key="3">
    <source>
        <dbReference type="SAM" id="MobiDB-lite"/>
    </source>
</evidence>
<reference evidence="5 6" key="1">
    <citation type="submission" date="2017-06" db="EMBL/GenBank/DDBJ databases">
        <title>Draft genome sequence of a variant of Elsinoe murrayae.</title>
        <authorList>
            <person name="Cheng Q."/>
        </authorList>
    </citation>
    <scope>NUCLEOTIDE SEQUENCE [LARGE SCALE GENOMIC DNA]</scope>
    <source>
        <strain evidence="5 6">CQ-2017a</strain>
    </source>
</reference>
<dbReference type="FunCoup" id="A0A2K1QRT0">
    <property type="interactions" value="377"/>
</dbReference>
<dbReference type="CDD" id="cd16905">
    <property type="entry name" value="YEATS_Taf14_like"/>
    <property type="match status" value="1"/>
</dbReference>
<gene>
    <name evidence="5" type="ORF">CAC42_3035</name>
</gene>
<dbReference type="PROSITE" id="PS51037">
    <property type="entry name" value="YEATS"/>
    <property type="match status" value="1"/>
</dbReference>
<keyword evidence="1 2" id="KW-0539">Nucleus</keyword>
<dbReference type="InterPro" id="IPR027353">
    <property type="entry name" value="NET_dom"/>
</dbReference>
<dbReference type="Gene3D" id="2.60.40.1970">
    <property type="entry name" value="YEATS domain"/>
    <property type="match status" value="1"/>
</dbReference>
<sequence>MAQIKRQVKFVTEQHIIAEAETEGGFPLRQWSVNIFIVSEDGSELPATPFEKVTYNLHESFGKRQKQVFKEPPFRISEEGWGEFEMLVALTPIGNPKGGETTIVHDLTFAQERYESFHTVNFRNPKPELAERLRESGTVGENGAGAGGKKERKKGGNRAVDMEKLAQGLEQLGEEDLLHVVQLVHDNKNEDTYTKNDVENGEFHVDLYTLPDNLIKMLWDFTSSKTDMAAL</sequence>
<evidence type="ECO:0000259" key="4">
    <source>
        <dbReference type="PROSITE" id="PS51037"/>
    </source>
</evidence>
<evidence type="ECO:0000256" key="2">
    <source>
        <dbReference type="PROSITE-ProRule" id="PRU00376"/>
    </source>
</evidence>
<dbReference type="AlphaFoldDB" id="A0A2K1QRT0"/>
<dbReference type="Pfam" id="PF17035">
    <property type="entry name" value="BET"/>
    <property type="match status" value="1"/>
</dbReference>
<feature type="region of interest" description="Disordered" evidence="3">
    <location>
        <begin position="134"/>
        <end position="158"/>
    </location>
</feature>
<dbReference type="GO" id="GO:0000785">
    <property type="term" value="C:chromatin"/>
    <property type="evidence" value="ECO:0007669"/>
    <property type="project" value="UniProtKB-ARBA"/>
</dbReference>
<dbReference type="InterPro" id="IPR016665">
    <property type="entry name" value="Sas5/TAF14"/>
</dbReference>
<organism evidence="5 6">
    <name type="scientific">Sphaceloma murrayae</name>
    <dbReference type="NCBI Taxonomy" id="2082308"/>
    <lineage>
        <taxon>Eukaryota</taxon>
        <taxon>Fungi</taxon>
        <taxon>Dikarya</taxon>
        <taxon>Ascomycota</taxon>
        <taxon>Pezizomycotina</taxon>
        <taxon>Dothideomycetes</taxon>
        <taxon>Dothideomycetidae</taxon>
        <taxon>Myriangiales</taxon>
        <taxon>Elsinoaceae</taxon>
        <taxon>Sphaceloma</taxon>
    </lineage>
</organism>
<feature type="domain" description="YEATS" evidence="4">
    <location>
        <begin position="1"/>
        <end position="136"/>
    </location>
</feature>
<proteinExistence type="predicted"/>
<accession>A0A2K1QRT0</accession>
<evidence type="ECO:0000313" key="6">
    <source>
        <dbReference type="Proteomes" id="UP000243797"/>
    </source>
</evidence>
<dbReference type="GO" id="GO:0005634">
    <property type="term" value="C:nucleus"/>
    <property type="evidence" value="ECO:0007669"/>
    <property type="project" value="UniProtKB-SubCell"/>
</dbReference>
<dbReference type="OrthoDB" id="1741717at2759"/>
<dbReference type="EMBL" id="NKHZ01000049">
    <property type="protein sequence ID" value="PNS17640.1"/>
    <property type="molecule type" value="Genomic_DNA"/>
</dbReference>
<keyword evidence="6" id="KW-1185">Reference proteome</keyword>
<dbReference type="STRING" id="2082308.A0A2K1QRT0"/>
<evidence type="ECO:0000313" key="5">
    <source>
        <dbReference type="EMBL" id="PNS17640.1"/>
    </source>
</evidence>
<dbReference type="Pfam" id="PF03366">
    <property type="entry name" value="YEATS"/>
    <property type="match status" value="1"/>
</dbReference>
<dbReference type="InterPro" id="IPR005033">
    <property type="entry name" value="YEATS"/>
</dbReference>